<dbReference type="PANTHER" id="PTHR11669">
    <property type="entry name" value="REPLICATION FACTOR C / DNA POLYMERASE III GAMMA-TAU SUBUNIT"/>
    <property type="match status" value="1"/>
</dbReference>
<evidence type="ECO:0000256" key="2">
    <source>
        <dbReference type="ARBA" id="ARBA00022679"/>
    </source>
</evidence>
<feature type="region of interest" description="Disordered" evidence="12">
    <location>
        <begin position="388"/>
        <end position="414"/>
    </location>
</feature>
<dbReference type="InterPro" id="IPR001270">
    <property type="entry name" value="ClpA/B"/>
</dbReference>
<dbReference type="GO" id="GO:0009360">
    <property type="term" value="C:DNA polymerase III complex"/>
    <property type="evidence" value="ECO:0007669"/>
    <property type="project" value="InterPro"/>
</dbReference>
<dbReference type="CDD" id="cd00009">
    <property type="entry name" value="AAA"/>
    <property type="match status" value="1"/>
</dbReference>
<dbReference type="PANTHER" id="PTHR11669:SF0">
    <property type="entry name" value="PROTEIN STICHEL-LIKE 2"/>
    <property type="match status" value="1"/>
</dbReference>
<evidence type="ECO:0000313" key="15">
    <source>
        <dbReference type="Proteomes" id="UP000605201"/>
    </source>
</evidence>
<dbReference type="InterPro" id="IPR027417">
    <property type="entry name" value="P-loop_NTPase"/>
</dbReference>
<comment type="catalytic activity">
    <reaction evidence="10 11">
        <text>DNA(n) + a 2'-deoxyribonucleoside 5'-triphosphate = DNA(n+1) + diphosphate</text>
        <dbReference type="Rhea" id="RHEA:22508"/>
        <dbReference type="Rhea" id="RHEA-COMP:17339"/>
        <dbReference type="Rhea" id="RHEA-COMP:17340"/>
        <dbReference type="ChEBI" id="CHEBI:33019"/>
        <dbReference type="ChEBI" id="CHEBI:61560"/>
        <dbReference type="ChEBI" id="CHEBI:173112"/>
        <dbReference type="EC" id="2.7.7.7"/>
    </reaction>
</comment>
<protein>
    <recommendedName>
        <fullName evidence="11">DNA polymerase III subunit gamma/tau</fullName>
        <ecNumber evidence="11">2.7.7.7</ecNumber>
    </recommendedName>
</protein>
<dbReference type="GO" id="GO:0003887">
    <property type="term" value="F:DNA-directed DNA polymerase activity"/>
    <property type="evidence" value="ECO:0007669"/>
    <property type="project" value="UniProtKB-KW"/>
</dbReference>
<dbReference type="Gene3D" id="1.20.272.10">
    <property type="match status" value="1"/>
</dbReference>
<evidence type="ECO:0000256" key="5">
    <source>
        <dbReference type="ARBA" id="ARBA00022723"/>
    </source>
</evidence>
<keyword evidence="4 11" id="KW-0235">DNA replication</keyword>
<dbReference type="NCBIfam" id="NF004046">
    <property type="entry name" value="PRK05563.1"/>
    <property type="match status" value="1"/>
</dbReference>
<organism evidence="14 15">
    <name type="scientific">Candidatus Desulfatibia vada</name>
    <dbReference type="NCBI Taxonomy" id="2841696"/>
    <lineage>
        <taxon>Bacteria</taxon>
        <taxon>Pseudomonadati</taxon>
        <taxon>Thermodesulfobacteriota</taxon>
        <taxon>Desulfobacteria</taxon>
        <taxon>Desulfobacterales</taxon>
        <taxon>Desulfobacterales incertae sedis</taxon>
        <taxon>Candidatus Desulfatibia</taxon>
    </lineage>
</organism>
<dbReference type="InterPro" id="IPR050238">
    <property type="entry name" value="DNA_Rep/Repair_Clamp_Loader"/>
</dbReference>
<dbReference type="GO" id="GO:0005524">
    <property type="term" value="F:ATP binding"/>
    <property type="evidence" value="ECO:0007669"/>
    <property type="project" value="UniProtKB-KW"/>
</dbReference>
<dbReference type="Gene3D" id="3.40.50.300">
    <property type="entry name" value="P-loop containing nucleotide triphosphate hydrolases"/>
    <property type="match status" value="1"/>
</dbReference>
<dbReference type="CDD" id="cd18137">
    <property type="entry name" value="HLD_clamp_pol_III_gamma_tau"/>
    <property type="match status" value="1"/>
</dbReference>
<sequence length="553" mass="61430">MSYLVLARKYRPQTFDQVVKQDHVSRTLTNAISTDRVAHAILFSGPRGTGKTTVARIMAKAMNCEVGPASVPCNECRSCREITAGRSMDVFEIDGASNNSVDQIRELRENVKYSPAYSLYKIYIIDEVHMLSMAAFNALLKTLEEPPSHVMFIFATTEPHKIPITILSRCQRHDFKLIDVESIIRHLEAICIKEGVDIDAESLGLLARQGAGSMRDALSLLDLVMSTTAGTITNQQILDILGVVDRKTIFDLAAALLGGDIAQVLEIVDELYSSGYDMKKLYADLVEHFRNLVVVKLGEKASKLVDIPAHEINLMIEQVKDVPGAFLNQVFDLLFTEETTLGYLSQPKLAMEMIFMRLHQIKPALPIDELIAKLDNLRKDIYETRPVDSDIEPEPVNRGASTGSKGTLSEAEATAEHTAPYAAATFDVNQKIDEIWQKIFSILSEKHPSLAANLKNAVLKNLTDQSLEIEVSGNGFNISMIRRQKNVAIIKKVCNDFFGKEMDVRITAKQNSSAENQREKSLAESMEKEALGHHLVADAVEIFNGKVVDVKIL</sequence>
<dbReference type="SUPFAM" id="SSF52540">
    <property type="entry name" value="P-loop containing nucleoside triphosphate hydrolases"/>
    <property type="match status" value="1"/>
</dbReference>
<dbReference type="Pfam" id="PF12169">
    <property type="entry name" value="DNA_pol3_gamma3"/>
    <property type="match status" value="1"/>
</dbReference>
<dbReference type="Proteomes" id="UP000605201">
    <property type="component" value="Unassembled WGS sequence"/>
</dbReference>
<dbReference type="EMBL" id="JACNIG010000247">
    <property type="protein sequence ID" value="MBC8432814.1"/>
    <property type="molecule type" value="Genomic_DNA"/>
</dbReference>
<evidence type="ECO:0000256" key="1">
    <source>
        <dbReference type="ARBA" id="ARBA00006360"/>
    </source>
</evidence>
<dbReference type="SUPFAM" id="SSF48019">
    <property type="entry name" value="post-AAA+ oligomerization domain-like"/>
    <property type="match status" value="1"/>
</dbReference>
<comment type="subunit">
    <text evidence="11">DNA polymerase III contains a core (composed of alpha, epsilon and theta chains) that associates with a tau subunit. This core dimerizes to form the POLIII' complex. PolIII' associates with the gamma complex (composed of gamma, delta, delta', psi and chi chains) and with the beta chain to form the complete DNA polymerase III complex.</text>
</comment>
<evidence type="ECO:0000256" key="4">
    <source>
        <dbReference type="ARBA" id="ARBA00022705"/>
    </source>
</evidence>
<dbReference type="Pfam" id="PF13177">
    <property type="entry name" value="DNA_pol3_delta2"/>
    <property type="match status" value="1"/>
</dbReference>
<feature type="domain" description="AAA+ ATPase" evidence="13">
    <location>
        <begin position="37"/>
        <end position="179"/>
    </location>
</feature>
<keyword evidence="6 11" id="KW-0547">Nucleotide-binding</keyword>
<evidence type="ECO:0000256" key="9">
    <source>
        <dbReference type="ARBA" id="ARBA00022932"/>
    </source>
</evidence>
<evidence type="ECO:0000256" key="10">
    <source>
        <dbReference type="ARBA" id="ARBA00049244"/>
    </source>
</evidence>
<keyword evidence="8 11" id="KW-0067">ATP-binding</keyword>
<dbReference type="GO" id="GO:0046872">
    <property type="term" value="F:metal ion binding"/>
    <property type="evidence" value="ECO:0007669"/>
    <property type="project" value="UniProtKB-KW"/>
</dbReference>
<dbReference type="InterPro" id="IPR003593">
    <property type="entry name" value="AAA+_ATPase"/>
</dbReference>
<dbReference type="GO" id="GO:0003677">
    <property type="term" value="F:DNA binding"/>
    <property type="evidence" value="ECO:0007669"/>
    <property type="project" value="InterPro"/>
</dbReference>
<dbReference type="InterPro" id="IPR045085">
    <property type="entry name" value="HLD_clamp_pol_III_gamma_tau"/>
</dbReference>
<evidence type="ECO:0000256" key="3">
    <source>
        <dbReference type="ARBA" id="ARBA00022695"/>
    </source>
</evidence>
<evidence type="ECO:0000256" key="6">
    <source>
        <dbReference type="ARBA" id="ARBA00022741"/>
    </source>
</evidence>
<gene>
    <name evidence="11 14" type="primary">dnaX</name>
    <name evidence="14" type="ORF">H8D96_12950</name>
</gene>
<dbReference type="GO" id="GO:0006261">
    <property type="term" value="P:DNA-templated DNA replication"/>
    <property type="evidence" value="ECO:0007669"/>
    <property type="project" value="TreeGrafter"/>
</dbReference>
<evidence type="ECO:0000256" key="12">
    <source>
        <dbReference type="SAM" id="MobiDB-lite"/>
    </source>
</evidence>
<comment type="function">
    <text evidence="11">DNA polymerase III is a complex, multichain enzyme responsible for most of the replicative synthesis in bacteria. This DNA polymerase also exhibits 3' to 5' exonuclease activity.</text>
</comment>
<dbReference type="InterPro" id="IPR012763">
    <property type="entry name" value="DNA_pol_III_sug/sutau_N"/>
</dbReference>
<dbReference type="SMART" id="SM00382">
    <property type="entry name" value="AAA"/>
    <property type="match status" value="1"/>
</dbReference>
<name>A0A8J6TL38_9BACT</name>
<comment type="caution">
    <text evidence="14">The sequence shown here is derived from an EMBL/GenBank/DDBJ whole genome shotgun (WGS) entry which is preliminary data.</text>
</comment>
<dbReference type="NCBIfam" id="TIGR02397">
    <property type="entry name" value="dnaX_nterm"/>
    <property type="match status" value="1"/>
</dbReference>
<keyword evidence="3 11" id="KW-0548">Nucleotidyltransferase</keyword>
<dbReference type="PRINTS" id="PR00300">
    <property type="entry name" value="CLPPROTEASEA"/>
</dbReference>
<evidence type="ECO:0000313" key="14">
    <source>
        <dbReference type="EMBL" id="MBC8432814.1"/>
    </source>
</evidence>
<evidence type="ECO:0000256" key="7">
    <source>
        <dbReference type="ARBA" id="ARBA00022833"/>
    </source>
</evidence>
<keyword evidence="9 11" id="KW-0239">DNA-directed DNA polymerase</keyword>
<dbReference type="Pfam" id="PF22608">
    <property type="entry name" value="DNAX_ATPase_lid"/>
    <property type="match status" value="1"/>
</dbReference>
<keyword evidence="2 11" id="KW-0808">Transferase</keyword>
<dbReference type="FunFam" id="3.40.50.300:FF:000014">
    <property type="entry name" value="DNA polymerase III subunit gamma/tau"/>
    <property type="match status" value="1"/>
</dbReference>
<dbReference type="EC" id="2.7.7.7" evidence="11"/>
<reference evidence="14 15" key="1">
    <citation type="submission" date="2020-08" db="EMBL/GenBank/DDBJ databases">
        <title>Bridging the membrane lipid divide: bacteria of the FCB group superphylum have the potential to synthesize archaeal ether lipids.</title>
        <authorList>
            <person name="Villanueva L."/>
            <person name="Von Meijenfeldt F.A.B."/>
            <person name="Westbye A.B."/>
            <person name="Yadav S."/>
            <person name="Hopmans E.C."/>
            <person name="Dutilh B.E."/>
            <person name="Sinninghe Damste J.S."/>
        </authorList>
    </citation>
    <scope>NUCLEOTIDE SEQUENCE [LARGE SCALE GENOMIC DNA]</scope>
    <source>
        <strain evidence="14">NIOZ-UU17</strain>
    </source>
</reference>
<evidence type="ECO:0000259" key="13">
    <source>
        <dbReference type="SMART" id="SM00382"/>
    </source>
</evidence>
<dbReference type="InterPro" id="IPR008921">
    <property type="entry name" value="DNA_pol3_clamp-load_cplx_C"/>
</dbReference>
<dbReference type="Gene3D" id="1.10.8.60">
    <property type="match status" value="1"/>
</dbReference>
<evidence type="ECO:0000256" key="8">
    <source>
        <dbReference type="ARBA" id="ARBA00022840"/>
    </source>
</evidence>
<comment type="similarity">
    <text evidence="1 11">Belongs to the DnaX/STICHEL family.</text>
</comment>
<dbReference type="InterPro" id="IPR022754">
    <property type="entry name" value="DNA_pol_III_gamma-3"/>
</dbReference>
<dbReference type="AlphaFoldDB" id="A0A8J6TL38"/>
<accession>A0A8J6TL38</accession>
<keyword evidence="7" id="KW-0862">Zinc</keyword>
<evidence type="ECO:0000256" key="11">
    <source>
        <dbReference type="RuleBase" id="RU364063"/>
    </source>
</evidence>
<proteinExistence type="inferred from homology"/>
<dbReference type="FunFam" id="1.10.8.60:FF:000013">
    <property type="entry name" value="DNA polymerase III subunit gamma/tau"/>
    <property type="match status" value="1"/>
</dbReference>
<keyword evidence="5" id="KW-0479">Metal-binding</keyword>